<protein>
    <submittedName>
        <fullName evidence="1">Uncharacterized protein</fullName>
    </submittedName>
</protein>
<evidence type="ECO:0000313" key="2">
    <source>
        <dbReference type="Proteomes" id="UP001055879"/>
    </source>
</evidence>
<gene>
    <name evidence="1" type="ORF">L6452_34874</name>
</gene>
<reference evidence="1 2" key="2">
    <citation type="journal article" date="2022" name="Mol. Ecol. Resour.">
        <title>The genomes of chicory, endive, great burdock and yacon provide insights into Asteraceae paleo-polyploidization history and plant inulin production.</title>
        <authorList>
            <person name="Fan W."/>
            <person name="Wang S."/>
            <person name="Wang H."/>
            <person name="Wang A."/>
            <person name="Jiang F."/>
            <person name="Liu H."/>
            <person name="Zhao H."/>
            <person name="Xu D."/>
            <person name="Zhang Y."/>
        </authorList>
    </citation>
    <scope>NUCLEOTIDE SEQUENCE [LARGE SCALE GENOMIC DNA]</scope>
    <source>
        <strain evidence="2">cv. Niubang</strain>
    </source>
</reference>
<dbReference type="EMBL" id="CM042058">
    <property type="protein sequence ID" value="KAI3685623.1"/>
    <property type="molecule type" value="Genomic_DNA"/>
</dbReference>
<sequence length="396" mass="43767">MQSTTPTITLRLHVRISVGLLAMFFLKAWRSTAFGVYGYLNFTKSGFLGHSKNFNPEDMSTRIDGKNCIVTGANSGIGYATAHGLASRGATVYIVCRSKERGEAALSKIQSTTGNQNVHLEVCDLSSVNDVKSFSSRFKAKDVPIHVMVNNAGTLENSRVTTSEGYELNFAVNVLGTYGITELMLPLLEKSQPDARVITVASGGMYTAPLTTDLQFNGDKFNGVEQYARNKRVQVALTEKWAEKYSNKGIGFYVMHPGWAETPGVTNSLPSFSKALEGKLRTSEEGADTIIWLALQPKEKLVSGGFYFDRAEVPKHLAFAATKSSHKAIDSIIATLDSFGFIRRHFQALFDVRMNPDSTVDPVEPIEDDDSRFHEGSAMKKISSRFRYRKRRVKVS</sequence>
<proteinExistence type="predicted"/>
<evidence type="ECO:0000313" key="1">
    <source>
        <dbReference type="EMBL" id="KAI3685623.1"/>
    </source>
</evidence>
<comment type="caution">
    <text evidence="1">The sequence shown here is derived from an EMBL/GenBank/DDBJ whole genome shotgun (WGS) entry which is preliminary data.</text>
</comment>
<organism evidence="1 2">
    <name type="scientific">Arctium lappa</name>
    <name type="common">Greater burdock</name>
    <name type="synonym">Lappa major</name>
    <dbReference type="NCBI Taxonomy" id="4217"/>
    <lineage>
        <taxon>Eukaryota</taxon>
        <taxon>Viridiplantae</taxon>
        <taxon>Streptophyta</taxon>
        <taxon>Embryophyta</taxon>
        <taxon>Tracheophyta</taxon>
        <taxon>Spermatophyta</taxon>
        <taxon>Magnoliopsida</taxon>
        <taxon>eudicotyledons</taxon>
        <taxon>Gunneridae</taxon>
        <taxon>Pentapetalae</taxon>
        <taxon>asterids</taxon>
        <taxon>campanulids</taxon>
        <taxon>Asterales</taxon>
        <taxon>Asteraceae</taxon>
        <taxon>Carduoideae</taxon>
        <taxon>Cardueae</taxon>
        <taxon>Arctiinae</taxon>
        <taxon>Arctium</taxon>
    </lineage>
</organism>
<dbReference type="Proteomes" id="UP001055879">
    <property type="component" value="Linkage Group LG12"/>
</dbReference>
<name>A0ACB8YKG6_ARCLA</name>
<reference evidence="2" key="1">
    <citation type="journal article" date="2022" name="Mol. Ecol. Resour.">
        <title>The genomes of chicory, endive, great burdock and yacon provide insights into Asteraceae palaeo-polyploidization history and plant inulin production.</title>
        <authorList>
            <person name="Fan W."/>
            <person name="Wang S."/>
            <person name="Wang H."/>
            <person name="Wang A."/>
            <person name="Jiang F."/>
            <person name="Liu H."/>
            <person name="Zhao H."/>
            <person name="Xu D."/>
            <person name="Zhang Y."/>
        </authorList>
    </citation>
    <scope>NUCLEOTIDE SEQUENCE [LARGE SCALE GENOMIC DNA]</scope>
    <source>
        <strain evidence="2">cv. Niubang</strain>
    </source>
</reference>
<accession>A0ACB8YKG6</accession>
<keyword evidence="2" id="KW-1185">Reference proteome</keyword>